<dbReference type="Pfam" id="PF00382">
    <property type="entry name" value="TFIIB"/>
    <property type="match status" value="2"/>
</dbReference>
<dbReference type="PRINTS" id="PR00685">
    <property type="entry name" value="TIFACTORIIB"/>
</dbReference>
<keyword evidence="7" id="KW-0010">Activator</keyword>
<gene>
    <name evidence="13" type="ORF">BCR36DRAFT_358624</name>
</gene>
<keyword evidence="14" id="KW-1185">Reference proteome</keyword>
<dbReference type="FunFam" id="1.10.472.10:FF:000002">
    <property type="entry name" value="Transcription factor IIIB 90 kDa subunit"/>
    <property type="match status" value="1"/>
</dbReference>
<dbReference type="Gene3D" id="1.10.472.170">
    <property type="match status" value="1"/>
</dbReference>
<evidence type="ECO:0000313" key="14">
    <source>
        <dbReference type="Proteomes" id="UP000193719"/>
    </source>
</evidence>
<dbReference type="GO" id="GO:0001112">
    <property type="term" value="P:DNA-templated transcription open complex formation"/>
    <property type="evidence" value="ECO:0007669"/>
    <property type="project" value="EnsemblFungi"/>
</dbReference>
<dbReference type="CDD" id="cd20554">
    <property type="entry name" value="CYCLIN_TFIIIB90_rpt2"/>
    <property type="match status" value="1"/>
</dbReference>
<dbReference type="STRING" id="1754191.A0A1Y1V1H8"/>
<dbReference type="GO" id="GO:0000126">
    <property type="term" value="C:transcription factor TFIIIB complex"/>
    <property type="evidence" value="ECO:0007669"/>
    <property type="project" value="EnsemblFungi"/>
</dbReference>
<dbReference type="OrthoDB" id="511529at2759"/>
<name>A0A1Y1V1H8_9FUNG</name>
<accession>A0A1Y1V1H8</accession>
<evidence type="ECO:0000256" key="10">
    <source>
        <dbReference type="ARBA" id="ARBA00031009"/>
    </source>
</evidence>
<reference evidence="13 14" key="2">
    <citation type="submission" date="2016-08" db="EMBL/GenBank/DDBJ databases">
        <title>Pervasive Adenine N6-methylation of Active Genes in Fungi.</title>
        <authorList>
            <consortium name="DOE Joint Genome Institute"/>
            <person name="Mondo S.J."/>
            <person name="Dannebaum R.O."/>
            <person name="Kuo R.C."/>
            <person name="Labutti K."/>
            <person name="Haridas S."/>
            <person name="Kuo A."/>
            <person name="Salamov A."/>
            <person name="Ahrendt S.R."/>
            <person name="Lipzen A."/>
            <person name="Sullivan W."/>
            <person name="Andreopoulos W.B."/>
            <person name="Clum A."/>
            <person name="Lindquist E."/>
            <person name="Daum C."/>
            <person name="Ramamoorthy G.K."/>
            <person name="Gryganskyi A."/>
            <person name="Culley D."/>
            <person name="Magnuson J.K."/>
            <person name="James T.Y."/>
            <person name="O'Malley M.A."/>
            <person name="Stajich J.E."/>
            <person name="Spatafora J.W."/>
            <person name="Visel A."/>
            <person name="Grigoriev I.V."/>
        </authorList>
    </citation>
    <scope>NUCLEOTIDE SEQUENCE [LARGE SCALE GENOMIC DNA]</scope>
    <source>
        <strain evidence="14">finn</strain>
    </source>
</reference>
<dbReference type="PANTHER" id="PTHR11618:SF4">
    <property type="entry name" value="TRANSCRIPTION FACTOR IIIB 90 KDA SUBUNIT"/>
    <property type="match status" value="1"/>
</dbReference>
<dbReference type="InterPro" id="IPR013763">
    <property type="entry name" value="Cyclin-like_dom"/>
</dbReference>
<dbReference type="EMBL" id="MCFH01000041">
    <property type="protein sequence ID" value="ORX45185.1"/>
    <property type="molecule type" value="Genomic_DNA"/>
</dbReference>
<evidence type="ECO:0000256" key="9">
    <source>
        <dbReference type="ARBA" id="ARBA00023242"/>
    </source>
</evidence>
<reference evidence="13 14" key="1">
    <citation type="submission" date="2016-08" db="EMBL/GenBank/DDBJ databases">
        <title>Genomes of anaerobic fungi encode conserved fungal cellulosomes for biomass hydrolysis.</title>
        <authorList>
            <consortium name="DOE Joint Genome Institute"/>
            <person name="Haitjema C.H."/>
            <person name="Gilmore S.P."/>
            <person name="Henske J.K."/>
            <person name="Solomon K.V."/>
            <person name="De Groot R."/>
            <person name="Kuo A."/>
            <person name="Mondo S.J."/>
            <person name="Salamov A.A."/>
            <person name="Labutti K."/>
            <person name="Zhao Z."/>
            <person name="Chiniquy J."/>
            <person name="Barry K."/>
            <person name="Brewer H.M."/>
            <person name="Purvine S.O."/>
            <person name="Wright A.T."/>
            <person name="Boxma B."/>
            <person name="Van Alen T."/>
            <person name="Hackstein J.H."/>
            <person name="Baker S.E."/>
            <person name="Grigoriev I.V."/>
            <person name="O'Malley M.A."/>
        </authorList>
    </citation>
    <scope>NUCLEOTIDE SEQUENCE [LARGE SCALE GENOMIC DNA]</scope>
    <source>
        <strain evidence="14">finn</strain>
    </source>
</reference>
<dbReference type="GO" id="GO:0005634">
    <property type="term" value="C:nucleus"/>
    <property type="evidence" value="ECO:0007669"/>
    <property type="project" value="UniProtKB-SubCell"/>
</dbReference>
<feature type="region of interest" description="Disordered" evidence="11">
    <location>
        <begin position="407"/>
        <end position="427"/>
    </location>
</feature>
<evidence type="ECO:0000256" key="3">
    <source>
        <dbReference type="ARBA" id="ARBA00022723"/>
    </source>
</evidence>
<evidence type="ECO:0000256" key="8">
    <source>
        <dbReference type="ARBA" id="ARBA00023163"/>
    </source>
</evidence>
<dbReference type="CDD" id="cd20553">
    <property type="entry name" value="CYCLIN_TFIIIB90_rpt1"/>
    <property type="match status" value="1"/>
</dbReference>
<evidence type="ECO:0000256" key="6">
    <source>
        <dbReference type="ARBA" id="ARBA00023015"/>
    </source>
</evidence>
<proteinExistence type="inferred from homology"/>
<dbReference type="GO" id="GO:0001156">
    <property type="term" value="F:TFIIIC-class transcription factor complex binding"/>
    <property type="evidence" value="ECO:0007669"/>
    <property type="project" value="EnsemblFungi"/>
</dbReference>
<comment type="caution">
    <text evidence="13">The sequence shown here is derived from an EMBL/GenBank/DDBJ whole genome shotgun (WGS) entry which is preliminary data.</text>
</comment>
<evidence type="ECO:0000259" key="12">
    <source>
        <dbReference type="SMART" id="SM00385"/>
    </source>
</evidence>
<dbReference type="GO" id="GO:0017025">
    <property type="term" value="F:TBP-class protein binding"/>
    <property type="evidence" value="ECO:0007669"/>
    <property type="project" value="EnsemblFungi"/>
</dbReference>
<protein>
    <recommendedName>
        <fullName evidence="10">B-related factor 1</fullName>
    </recommendedName>
</protein>
<dbReference type="InterPro" id="IPR000812">
    <property type="entry name" value="TFIIB"/>
</dbReference>
<dbReference type="Gene3D" id="1.10.472.10">
    <property type="entry name" value="Cyclin-like"/>
    <property type="match status" value="1"/>
</dbReference>
<keyword evidence="3" id="KW-0479">Metal-binding</keyword>
<evidence type="ECO:0000256" key="2">
    <source>
        <dbReference type="ARBA" id="ARBA00010857"/>
    </source>
</evidence>
<keyword evidence="4" id="KW-0863">Zinc-finger</keyword>
<sequence length="462" mass="52821">MSTNNCIHNLVEDEAMGHRVCTKCGQIMEENIIVSEVSFSEKSNGAAVADGFFISSGKARASIPNRFGGRNSMNTLESREQVIANGRRRIQQIANALNMTERHMEAAQRYYNLAILNDFNKGRKTVNVASACLYIVCRMEKTSHLLIDFSDVLQTNVYLLGATFLKLVQKLHLELPLVDPALYIARFASKLDFGDKSQVVIRDALRLVSRMNRDWIQTGRRPAGICAACLLIAARMHDFHRTQKEIISVVKICNSTLRKRLDEFRNTPSSELTIEDFQNIWLEETCDPPSFNNARKKGKRKRSLESSEYEKDFETEELKKEINDILKGDEIKELTGKIDMDELLADDNNLEVLDNDEEIKDVILNEEEVEFKTRVWTNENKDWIEAQEAKRRQAIMDLENGIVRKPRAKKRNTNKDPIPTAQTPAEAAKKLLNQTKISKKINYAAIDHLFEDSLKLKAEVEK</sequence>
<dbReference type="InterPro" id="IPR011665">
    <property type="entry name" value="BRF1_TBP-bd_dom"/>
</dbReference>
<keyword evidence="6" id="KW-0805">Transcription regulation</keyword>
<dbReference type="GO" id="GO:0070898">
    <property type="term" value="P:RNA polymerase III preinitiation complex assembly"/>
    <property type="evidence" value="ECO:0007669"/>
    <property type="project" value="EnsemblFungi"/>
</dbReference>
<dbReference type="Gene3D" id="1.20.5.650">
    <property type="entry name" value="Single helix bin"/>
    <property type="match status" value="1"/>
</dbReference>
<dbReference type="PANTHER" id="PTHR11618">
    <property type="entry name" value="TRANSCRIPTION INITIATION FACTOR IIB-RELATED"/>
    <property type="match status" value="1"/>
</dbReference>
<evidence type="ECO:0000256" key="7">
    <source>
        <dbReference type="ARBA" id="ARBA00023159"/>
    </source>
</evidence>
<dbReference type="FunFam" id="1.10.472.10:FF:000007">
    <property type="entry name" value="Transcription factor IIIB 90 kDa subunit"/>
    <property type="match status" value="1"/>
</dbReference>
<dbReference type="SMART" id="SM00385">
    <property type="entry name" value="CYCLIN"/>
    <property type="match status" value="2"/>
</dbReference>
<dbReference type="GO" id="GO:0097550">
    <property type="term" value="C:transcription preinitiation complex"/>
    <property type="evidence" value="ECO:0007669"/>
    <property type="project" value="TreeGrafter"/>
</dbReference>
<dbReference type="AlphaFoldDB" id="A0A1Y1V1H8"/>
<evidence type="ECO:0000256" key="1">
    <source>
        <dbReference type="ARBA" id="ARBA00004123"/>
    </source>
</evidence>
<dbReference type="GO" id="GO:0008270">
    <property type="term" value="F:zinc ion binding"/>
    <property type="evidence" value="ECO:0007669"/>
    <property type="project" value="UniProtKB-KW"/>
</dbReference>
<dbReference type="GO" id="GO:0000995">
    <property type="term" value="F:RNA polymerase III general transcription initiation factor activity"/>
    <property type="evidence" value="ECO:0007669"/>
    <property type="project" value="EnsemblFungi"/>
</dbReference>
<dbReference type="GO" id="GO:0001006">
    <property type="term" value="F:RNA polymerase III type 3 promoter sequence-specific DNA binding"/>
    <property type="evidence" value="ECO:0007669"/>
    <property type="project" value="EnsemblFungi"/>
</dbReference>
<organism evidence="13 14">
    <name type="scientific">Piromyces finnis</name>
    <dbReference type="NCBI Taxonomy" id="1754191"/>
    <lineage>
        <taxon>Eukaryota</taxon>
        <taxon>Fungi</taxon>
        <taxon>Fungi incertae sedis</taxon>
        <taxon>Chytridiomycota</taxon>
        <taxon>Chytridiomycota incertae sedis</taxon>
        <taxon>Neocallimastigomycetes</taxon>
        <taxon>Neocallimastigales</taxon>
        <taxon>Neocallimastigaceae</taxon>
        <taxon>Piromyces</taxon>
    </lineage>
</organism>
<feature type="domain" description="Cyclin-like" evidence="12">
    <location>
        <begin position="182"/>
        <end position="266"/>
    </location>
</feature>
<dbReference type="Pfam" id="PF07741">
    <property type="entry name" value="BRF1"/>
    <property type="match status" value="1"/>
</dbReference>
<evidence type="ECO:0000256" key="11">
    <source>
        <dbReference type="SAM" id="MobiDB-lite"/>
    </source>
</evidence>
<keyword evidence="9" id="KW-0539">Nucleus</keyword>
<evidence type="ECO:0000313" key="13">
    <source>
        <dbReference type="EMBL" id="ORX45185.1"/>
    </source>
</evidence>
<dbReference type="SUPFAM" id="SSF57783">
    <property type="entry name" value="Zinc beta-ribbon"/>
    <property type="match status" value="1"/>
</dbReference>
<dbReference type="InterPro" id="IPR036915">
    <property type="entry name" value="Cyclin-like_sf"/>
</dbReference>
<evidence type="ECO:0000256" key="4">
    <source>
        <dbReference type="ARBA" id="ARBA00022771"/>
    </source>
</evidence>
<dbReference type="SUPFAM" id="SSF47954">
    <property type="entry name" value="Cyclin-like"/>
    <property type="match status" value="2"/>
</dbReference>
<dbReference type="InterPro" id="IPR013150">
    <property type="entry name" value="TFIIB_cyclin"/>
</dbReference>
<comment type="similarity">
    <text evidence="2">Belongs to the TFIIB family.</text>
</comment>
<dbReference type="GO" id="GO:0000994">
    <property type="term" value="F:RNA polymerase III core binding"/>
    <property type="evidence" value="ECO:0007669"/>
    <property type="project" value="EnsemblFungi"/>
</dbReference>
<feature type="domain" description="Cyclin-like" evidence="12">
    <location>
        <begin position="88"/>
        <end position="169"/>
    </location>
</feature>
<comment type="subcellular location">
    <subcellularLocation>
        <location evidence="1">Nucleus</location>
    </subcellularLocation>
</comment>
<dbReference type="GO" id="GO:0006359">
    <property type="term" value="P:regulation of transcription by RNA polymerase III"/>
    <property type="evidence" value="ECO:0007669"/>
    <property type="project" value="EnsemblFungi"/>
</dbReference>
<keyword evidence="5" id="KW-0862">Zinc</keyword>
<evidence type="ECO:0000256" key="5">
    <source>
        <dbReference type="ARBA" id="ARBA00022833"/>
    </source>
</evidence>
<keyword evidence="8" id="KW-0804">Transcription</keyword>
<dbReference type="Proteomes" id="UP000193719">
    <property type="component" value="Unassembled WGS sequence"/>
</dbReference>